<dbReference type="Pfam" id="PF13020">
    <property type="entry name" value="NOV_C"/>
    <property type="match status" value="1"/>
</dbReference>
<proteinExistence type="predicted"/>
<accession>A0A1I5ZDT3</accession>
<protein>
    <recommendedName>
        <fullName evidence="2">Protein NO VEIN C-terminal domain-containing protein</fullName>
    </recommendedName>
</protein>
<evidence type="ECO:0000259" key="2">
    <source>
        <dbReference type="Pfam" id="PF13020"/>
    </source>
</evidence>
<organism evidence="3 4">
    <name type="scientific">Amycolatopsis arida</name>
    <dbReference type="NCBI Taxonomy" id="587909"/>
    <lineage>
        <taxon>Bacteria</taxon>
        <taxon>Bacillati</taxon>
        <taxon>Actinomycetota</taxon>
        <taxon>Actinomycetes</taxon>
        <taxon>Pseudonocardiales</taxon>
        <taxon>Pseudonocardiaceae</taxon>
        <taxon>Amycolatopsis</taxon>
    </lineage>
</organism>
<keyword evidence="4" id="KW-1185">Reference proteome</keyword>
<evidence type="ECO:0000313" key="4">
    <source>
        <dbReference type="Proteomes" id="UP000198727"/>
    </source>
</evidence>
<name>A0A1I5ZDT3_9PSEU</name>
<sequence length="328" mass="35693">MTRSDVTAATTRSFLMVHVGQGSLENLQHGLETGTWGFRELPGDLAGAEFDFVVFGEGASPRVPDQEWFGQSATLHLCQAASGFYETRAKHWPDELVRDELIYPVHFGILPLGTAEEVPLGVGGPLPTEASRQLKISGTHRGFGKLARFDPTELFARAGLDTAVALPEDPRASPTVTLSRAPGIRRRHGAATGGGKGSGWQQDPRKRKVVEDHAVTQAVAHYESRGWRVTVVGKPYDLQCRRGTEELHVEVKGTTGAAAAVELTVNEVEHARDNLTDLFVVSEIVLDGDRAASGGTTHLYENWTPADDALQPTKFRYRLPPLEQATRA</sequence>
<evidence type="ECO:0000256" key="1">
    <source>
        <dbReference type="SAM" id="MobiDB-lite"/>
    </source>
</evidence>
<dbReference type="RefSeq" id="WP_092534095.1">
    <property type="nucleotide sequence ID" value="NZ_FOWW01000009.1"/>
</dbReference>
<dbReference type="Proteomes" id="UP000198727">
    <property type="component" value="Unassembled WGS sequence"/>
</dbReference>
<dbReference type="EMBL" id="FOWW01000009">
    <property type="protein sequence ID" value="SFQ54649.1"/>
    <property type="molecule type" value="Genomic_DNA"/>
</dbReference>
<gene>
    <name evidence="3" type="ORF">SAMN05421810_10988</name>
</gene>
<reference evidence="4" key="1">
    <citation type="submission" date="2016-10" db="EMBL/GenBank/DDBJ databases">
        <authorList>
            <person name="Varghese N."/>
            <person name="Submissions S."/>
        </authorList>
    </citation>
    <scope>NUCLEOTIDE SEQUENCE [LARGE SCALE GENOMIC DNA]</scope>
    <source>
        <strain evidence="4">CGMCC 4.5579</strain>
    </source>
</reference>
<evidence type="ECO:0000313" key="3">
    <source>
        <dbReference type="EMBL" id="SFQ54649.1"/>
    </source>
</evidence>
<feature type="domain" description="Protein NO VEIN C-terminal" evidence="2">
    <location>
        <begin position="211"/>
        <end position="275"/>
    </location>
</feature>
<feature type="region of interest" description="Disordered" evidence="1">
    <location>
        <begin position="186"/>
        <end position="205"/>
    </location>
</feature>
<dbReference type="OrthoDB" id="4379767at2"/>
<dbReference type="InterPro" id="IPR024975">
    <property type="entry name" value="NOV_C"/>
</dbReference>
<dbReference type="AlphaFoldDB" id="A0A1I5ZDT3"/>